<name>A0A8S7IKJ0_ECOLX</name>
<reference evidence="2 3" key="1">
    <citation type="submission" date="2019-04" db="EMBL/GenBank/DDBJ databases">
        <authorList>
            <consortium name="NARMS: The National Antimicrobial Resistance Monitoring System"/>
        </authorList>
    </citation>
    <scope>NUCLEOTIDE SEQUENCE [LARGE SCALE GENOMIC DNA]</scope>
    <source>
        <strain evidence="2 3">FSIS11919500</strain>
    </source>
</reference>
<protein>
    <submittedName>
        <fullName evidence="2">Uncharacterized protein</fullName>
    </submittedName>
</protein>
<feature type="region of interest" description="Disordered" evidence="1">
    <location>
        <begin position="28"/>
        <end position="75"/>
    </location>
</feature>
<sequence length="75" mass="8006">MKTPGLQRPFRSRRLCRAVACAPGIPAKRRRDVRPTPDGVVAGAFLPSPSGAMPYRFSPVAGGRKQPQPSPPVQG</sequence>
<evidence type="ECO:0000256" key="1">
    <source>
        <dbReference type="SAM" id="MobiDB-lite"/>
    </source>
</evidence>
<dbReference type="Proteomes" id="UP000531916">
    <property type="component" value="Unassembled WGS sequence"/>
</dbReference>
<evidence type="ECO:0000313" key="3">
    <source>
        <dbReference type="Proteomes" id="UP000531916"/>
    </source>
</evidence>
<gene>
    <name evidence="2" type="ORF">E5H86_29300</name>
</gene>
<proteinExistence type="predicted"/>
<dbReference type="EMBL" id="AASEPP010000157">
    <property type="protein sequence ID" value="EFC2249751.1"/>
    <property type="molecule type" value="Genomic_DNA"/>
</dbReference>
<evidence type="ECO:0000313" key="2">
    <source>
        <dbReference type="EMBL" id="EFC2249751.1"/>
    </source>
</evidence>
<comment type="caution">
    <text evidence="2">The sequence shown here is derived from an EMBL/GenBank/DDBJ whole genome shotgun (WGS) entry which is preliminary data.</text>
</comment>
<accession>A0A8S7IKJ0</accession>
<organism evidence="2 3">
    <name type="scientific">Escherichia coli</name>
    <dbReference type="NCBI Taxonomy" id="562"/>
    <lineage>
        <taxon>Bacteria</taxon>
        <taxon>Pseudomonadati</taxon>
        <taxon>Pseudomonadota</taxon>
        <taxon>Gammaproteobacteria</taxon>
        <taxon>Enterobacterales</taxon>
        <taxon>Enterobacteriaceae</taxon>
        <taxon>Escherichia</taxon>
    </lineage>
</organism>
<dbReference type="AlphaFoldDB" id="A0A8S7IKJ0"/>